<evidence type="ECO:0000256" key="3">
    <source>
        <dbReference type="ARBA" id="ARBA00023002"/>
    </source>
</evidence>
<feature type="domain" description="Carboxymuconolactone decarboxylase-like" evidence="7">
    <location>
        <begin position="101"/>
        <end position="173"/>
    </location>
</feature>
<dbReference type="Gene3D" id="1.20.1290.10">
    <property type="entry name" value="AhpD-like"/>
    <property type="match status" value="1"/>
</dbReference>
<dbReference type="EMBL" id="BONQ01000036">
    <property type="protein sequence ID" value="GIG44492.1"/>
    <property type="molecule type" value="Genomic_DNA"/>
</dbReference>
<evidence type="ECO:0000256" key="1">
    <source>
        <dbReference type="ARBA" id="ARBA00022559"/>
    </source>
</evidence>
<name>A0A919PJ94_9ACTN</name>
<comment type="subunit">
    <text evidence="6">Homotrimer.</text>
</comment>
<dbReference type="Pfam" id="PF02627">
    <property type="entry name" value="CMD"/>
    <property type="match status" value="1"/>
</dbReference>
<dbReference type="GO" id="GO:0045454">
    <property type="term" value="P:cell redox homeostasis"/>
    <property type="evidence" value="ECO:0007669"/>
    <property type="project" value="TreeGrafter"/>
</dbReference>
<sequence>MSIEALKAALPSYAKDVELNLDAALAGNLLTEQQLWGTALSCAMTTRSAFVFRSILAEAGNHLKPEAVEAAKAVASRMAIHNVYFRAKHLIGDEAYNHLPARLRRQVTTWPGVGTVDVELWSTAVSAITGCGVCLESHERSLRGAGVSREVVDEGLRVAAVVHALAVTLDAEAASV</sequence>
<evidence type="ECO:0000256" key="2">
    <source>
        <dbReference type="ARBA" id="ARBA00022862"/>
    </source>
</evidence>
<comment type="catalytic activity">
    <reaction evidence="6">
        <text>N(6)-[(R)-dihydrolipoyl]-L-lysyl-[lipoyl-carrier protein] + a hydroperoxide = N(6)-[(R)-lipoyl]-L-lysyl-[lipoyl-carrier protein] + an alcohol + H2O</text>
        <dbReference type="Rhea" id="RHEA:62636"/>
        <dbReference type="Rhea" id="RHEA-COMP:10502"/>
        <dbReference type="Rhea" id="RHEA-COMP:16355"/>
        <dbReference type="ChEBI" id="CHEBI:15377"/>
        <dbReference type="ChEBI" id="CHEBI:30879"/>
        <dbReference type="ChEBI" id="CHEBI:35924"/>
        <dbReference type="ChEBI" id="CHEBI:83099"/>
        <dbReference type="ChEBI" id="CHEBI:83100"/>
        <dbReference type="EC" id="1.11.1.28"/>
    </reaction>
</comment>
<evidence type="ECO:0000256" key="5">
    <source>
        <dbReference type="ARBA" id="ARBA00023284"/>
    </source>
</evidence>
<dbReference type="HAMAP" id="MF_01676">
    <property type="entry name" value="AhpD"/>
    <property type="match status" value="1"/>
</dbReference>
<dbReference type="GO" id="GO:0051920">
    <property type="term" value="F:peroxiredoxin activity"/>
    <property type="evidence" value="ECO:0007669"/>
    <property type="project" value="InterPro"/>
</dbReference>
<dbReference type="RefSeq" id="WP_203846306.1">
    <property type="nucleotide sequence ID" value="NZ_BAAAVW010000001.1"/>
</dbReference>
<keyword evidence="3 6" id="KW-0560">Oxidoreductase</keyword>
<reference evidence="8" key="1">
    <citation type="submission" date="2021-01" db="EMBL/GenBank/DDBJ databases">
        <title>Whole genome shotgun sequence of Dactylosporangium siamense NBRC 106093.</title>
        <authorList>
            <person name="Komaki H."/>
            <person name="Tamura T."/>
        </authorList>
    </citation>
    <scope>NUCLEOTIDE SEQUENCE</scope>
    <source>
        <strain evidence="8">NBRC 106093</strain>
    </source>
</reference>
<dbReference type="InterPro" id="IPR004674">
    <property type="entry name" value="AhpD"/>
</dbReference>
<dbReference type="PANTHER" id="PTHR33930">
    <property type="entry name" value="ALKYL HYDROPEROXIDE REDUCTASE AHPD"/>
    <property type="match status" value="1"/>
</dbReference>
<keyword evidence="5 6" id="KW-0676">Redox-active center</keyword>
<dbReference type="NCBIfam" id="TIGR00778">
    <property type="entry name" value="ahpD_dom"/>
    <property type="match status" value="1"/>
</dbReference>
<dbReference type="Proteomes" id="UP000660611">
    <property type="component" value="Unassembled WGS sequence"/>
</dbReference>
<evidence type="ECO:0000256" key="4">
    <source>
        <dbReference type="ARBA" id="ARBA00023157"/>
    </source>
</evidence>
<dbReference type="PANTHER" id="PTHR33930:SF7">
    <property type="entry name" value="ALKYL HYDROPEROXIDE REDUCTASE AHPD"/>
    <property type="match status" value="1"/>
</dbReference>
<dbReference type="InterPro" id="IPR004675">
    <property type="entry name" value="AhpD_core"/>
</dbReference>
<dbReference type="InterPro" id="IPR029032">
    <property type="entry name" value="AhpD-like"/>
</dbReference>
<organism evidence="8 9">
    <name type="scientific">Dactylosporangium siamense</name>
    <dbReference type="NCBI Taxonomy" id="685454"/>
    <lineage>
        <taxon>Bacteria</taxon>
        <taxon>Bacillati</taxon>
        <taxon>Actinomycetota</taxon>
        <taxon>Actinomycetes</taxon>
        <taxon>Micromonosporales</taxon>
        <taxon>Micromonosporaceae</taxon>
        <taxon>Dactylosporangium</taxon>
    </lineage>
</organism>
<evidence type="ECO:0000256" key="6">
    <source>
        <dbReference type="HAMAP-Rule" id="MF_01676"/>
    </source>
</evidence>
<dbReference type="SUPFAM" id="SSF69118">
    <property type="entry name" value="AhpD-like"/>
    <property type="match status" value="1"/>
</dbReference>
<accession>A0A919PJ94</accession>
<dbReference type="GO" id="GO:0006979">
    <property type="term" value="P:response to oxidative stress"/>
    <property type="evidence" value="ECO:0007669"/>
    <property type="project" value="InterPro"/>
</dbReference>
<comment type="similarity">
    <text evidence="6">Belongs to the AhpD family.</text>
</comment>
<evidence type="ECO:0000259" key="7">
    <source>
        <dbReference type="Pfam" id="PF02627"/>
    </source>
</evidence>
<proteinExistence type="inferred from homology"/>
<evidence type="ECO:0000313" key="8">
    <source>
        <dbReference type="EMBL" id="GIG44492.1"/>
    </source>
</evidence>
<feature type="active site" description="Proton donor" evidence="6">
    <location>
        <position position="131"/>
    </location>
</feature>
<comment type="function">
    <text evidence="6">Antioxidant protein with alkyl hydroperoxidase activity. Required for the reduction of the AhpC active site cysteine residues and for the regeneration of the AhpC enzyme activity.</text>
</comment>
<dbReference type="InterPro" id="IPR003779">
    <property type="entry name" value="CMD-like"/>
</dbReference>
<dbReference type="NCBIfam" id="TIGR00777">
    <property type="entry name" value="ahpD"/>
    <property type="match status" value="1"/>
</dbReference>
<gene>
    <name evidence="6 8" type="primary">ahpD</name>
    <name evidence="8" type="ORF">Dsi01nite_025330</name>
</gene>
<keyword evidence="2 6" id="KW-0049">Antioxidant</keyword>
<keyword evidence="9" id="KW-1185">Reference proteome</keyword>
<dbReference type="GO" id="GO:0032843">
    <property type="term" value="F:hydroperoxide reductase activity"/>
    <property type="evidence" value="ECO:0007669"/>
    <property type="project" value="InterPro"/>
</dbReference>
<keyword evidence="1 6" id="KW-0575">Peroxidase</keyword>
<comment type="caution">
    <text evidence="8">The sequence shown here is derived from an EMBL/GenBank/DDBJ whole genome shotgun (WGS) entry which is preliminary data.</text>
</comment>
<dbReference type="AlphaFoldDB" id="A0A919PJ94"/>
<protein>
    <recommendedName>
        <fullName evidence="6">Alkyl hydroperoxide reductase AhpD</fullName>
        <ecNumber evidence="6">1.11.1.28</ecNumber>
    </recommendedName>
    <alternativeName>
        <fullName evidence="6">Alkylhydroperoxidase AhpD</fullName>
    </alternativeName>
</protein>
<feature type="active site" description="Cysteine sulfenic acid (-SOH) intermediate" evidence="6">
    <location>
        <position position="134"/>
    </location>
</feature>
<evidence type="ECO:0000313" key="9">
    <source>
        <dbReference type="Proteomes" id="UP000660611"/>
    </source>
</evidence>
<keyword evidence="4 6" id="KW-1015">Disulfide bond</keyword>
<feature type="disulfide bond" description="Interchain (with AhpC); in linked form" evidence="6">
    <location>
        <position position="134"/>
    </location>
</feature>
<dbReference type="GO" id="GO:0015036">
    <property type="term" value="F:disulfide oxidoreductase activity"/>
    <property type="evidence" value="ECO:0007669"/>
    <property type="project" value="TreeGrafter"/>
</dbReference>
<dbReference type="EC" id="1.11.1.28" evidence="6"/>
<feature type="disulfide bond" evidence="6">
    <location>
        <begin position="131"/>
        <end position="134"/>
    </location>
</feature>